<reference evidence="3 4" key="1">
    <citation type="submission" date="2014-07" db="EMBL/GenBank/DDBJ databases">
        <title>Complete Genome Sequence of Dyella japonica Strain A8 Isolated from Malaysian Tropical Soil.</title>
        <authorList>
            <person name="Hui R.K.H."/>
            <person name="Chen J.-W."/>
            <person name="Chan K.-G."/>
            <person name="Leung F.C.C."/>
        </authorList>
    </citation>
    <scope>NUCLEOTIDE SEQUENCE [LARGE SCALE GENOMIC DNA]</scope>
    <source>
        <strain evidence="3 4">A8</strain>
    </source>
</reference>
<dbReference type="Gene3D" id="3.20.20.450">
    <property type="entry name" value="EAL domain"/>
    <property type="match status" value="1"/>
</dbReference>
<dbReference type="PATRIC" id="fig|1217721.7.peg.943"/>
<dbReference type="SUPFAM" id="SSF141868">
    <property type="entry name" value="EAL domain-like"/>
    <property type="match status" value="1"/>
</dbReference>
<dbReference type="Pfam" id="PF00990">
    <property type="entry name" value="GGDEF"/>
    <property type="match status" value="1"/>
</dbReference>
<dbReference type="AlphaFoldDB" id="A0A075JYB3"/>
<protein>
    <submittedName>
        <fullName evidence="3">Diguanylate cyclase</fullName>
    </submittedName>
</protein>
<dbReference type="InterPro" id="IPR043128">
    <property type="entry name" value="Rev_trsase/Diguanyl_cyclase"/>
</dbReference>
<dbReference type="GO" id="GO:0071111">
    <property type="term" value="F:cyclic-guanylate-specific phosphodiesterase activity"/>
    <property type="evidence" value="ECO:0007669"/>
    <property type="project" value="InterPro"/>
</dbReference>
<evidence type="ECO:0000313" key="4">
    <source>
        <dbReference type="Proteomes" id="UP000027987"/>
    </source>
</evidence>
<keyword evidence="4" id="KW-1185">Reference proteome</keyword>
<dbReference type="Pfam" id="PF00563">
    <property type="entry name" value="EAL"/>
    <property type="match status" value="1"/>
</dbReference>
<dbReference type="InterPro" id="IPR001633">
    <property type="entry name" value="EAL_dom"/>
</dbReference>
<evidence type="ECO:0000313" key="3">
    <source>
        <dbReference type="EMBL" id="AIF46575.1"/>
    </source>
</evidence>
<dbReference type="RefSeq" id="WP_019463739.1">
    <property type="nucleotide sequence ID" value="NZ_ALOY01000077.1"/>
</dbReference>
<feature type="domain" description="EAL" evidence="2">
    <location>
        <begin position="348"/>
        <end position="601"/>
    </location>
</feature>
<dbReference type="InterPro" id="IPR000160">
    <property type="entry name" value="GGDEF_dom"/>
</dbReference>
<evidence type="ECO:0000259" key="2">
    <source>
        <dbReference type="PROSITE" id="PS50883"/>
    </source>
</evidence>
<dbReference type="PROSITE" id="PS50883">
    <property type="entry name" value="EAL"/>
    <property type="match status" value="1"/>
</dbReference>
<dbReference type="Gene3D" id="3.30.70.270">
    <property type="match status" value="1"/>
</dbReference>
<dbReference type="SUPFAM" id="SSF55073">
    <property type="entry name" value="Nucleotide cyclase"/>
    <property type="match status" value="1"/>
</dbReference>
<dbReference type="SMART" id="SM00052">
    <property type="entry name" value="EAL"/>
    <property type="match status" value="1"/>
</dbReference>
<dbReference type="EMBL" id="CP008884">
    <property type="protein sequence ID" value="AIF46575.1"/>
    <property type="molecule type" value="Genomic_DNA"/>
</dbReference>
<proteinExistence type="predicted"/>
<dbReference type="InterPro" id="IPR035919">
    <property type="entry name" value="EAL_sf"/>
</dbReference>
<name>A0A075JYB3_9GAMM</name>
<dbReference type="CDD" id="cd01948">
    <property type="entry name" value="EAL"/>
    <property type="match status" value="1"/>
</dbReference>
<dbReference type="OrthoDB" id="9804951at2"/>
<feature type="region of interest" description="Disordered" evidence="1">
    <location>
        <begin position="1"/>
        <end position="21"/>
    </location>
</feature>
<dbReference type="KEGG" id="dja:HY57_04510"/>
<gene>
    <name evidence="3" type="ORF">HY57_04510</name>
</gene>
<dbReference type="SMART" id="SM00267">
    <property type="entry name" value="GGDEF"/>
    <property type="match status" value="1"/>
</dbReference>
<organism evidence="3 4">
    <name type="scientific">Dyella japonica A8</name>
    <dbReference type="NCBI Taxonomy" id="1217721"/>
    <lineage>
        <taxon>Bacteria</taxon>
        <taxon>Pseudomonadati</taxon>
        <taxon>Pseudomonadota</taxon>
        <taxon>Gammaproteobacteria</taxon>
        <taxon>Lysobacterales</taxon>
        <taxon>Rhodanobacteraceae</taxon>
        <taxon>Dyella</taxon>
    </lineage>
</organism>
<dbReference type="HOGENOM" id="CLU_000445_70_34_6"/>
<dbReference type="SUPFAM" id="SSF55781">
    <property type="entry name" value="GAF domain-like"/>
    <property type="match status" value="1"/>
</dbReference>
<evidence type="ECO:0000256" key="1">
    <source>
        <dbReference type="SAM" id="MobiDB-lite"/>
    </source>
</evidence>
<sequence>MRTTTGWGPGQHAAGHQATSPAADLPVEQAASADSFAVPGFDAVVRLVTRSLGVPLVALVLNSGAAYWFADGNEVPASGPRTLHPLFLQAARSLAPHVVLDALDDERLRDASPPLTAGPGPVRFFASEPVGTLTGLHIGALCVMDSQPRAQLSESEQTALRDAASLIGAGVVLRSYLGRTDPITQLPHRYAFFDDLRKHLQEDAHHAWVIAVDVAPVQRFNAFIRAMGHAYSDELMRAVAARTLAWIPPDTRLYHVGPTRFAAVLPDHHLLDDTARLDDLVARLRQPFDCLGIPITIQPGVGLLKINANELRGGDPLRLVMNASYAAQQSPRGWAVYNRLQDEQQRQEFLLVTELAAALNEGAELDLHYQPRIDLDTGRCVAVEALARWHHPTLGAVPPAHFVALAERAGLMHSLTQWVMERSVAQLAAWRRDGHDIKLSLNVSSTDLDADLVTRLQAVAERHKIGLDSLELEFTESTLMEHSALTRRHLTAIRQLGAGIAIDDFGTGYSNLAALRQMPATTLKIDQSFVRGMGTSPHDEAIVRSVANLARNMGFRVVVEGVETATIYESVLGMACDEAQGFHIAYPMPSCDVPAWLAAHEALPSRRAVRWGG</sequence>
<dbReference type="STRING" id="1217721.HY57_04510"/>
<dbReference type="InterPro" id="IPR050706">
    <property type="entry name" value="Cyclic-di-GMP_PDE-like"/>
</dbReference>
<dbReference type="Proteomes" id="UP000027987">
    <property type="component" value="Chromosome"/>
</dbReference>
<accession>A0A075JYB3</accession>
<dbReference type="PANTHER" id="PTHR33121:SF19">
    <property type="entry name" value="CYCLIC DI-GMP PHOSPHODIESTERASE PA2567"/>
    <property type="match status" value="1"/>
</dbReference>
<dbReference type="PANTHER" id="PTHR33121">
    <property type="entry name" value="CYCLIC DI-GMP PHOSPHODIESTERASE PDEF"/>
    <property type="match status" value="1"/>
</dbReference>
<dbReference type="InterPro" id="IPR029787">
    <property type="entry name" value="Nucleotide_cyclase"/>
</dbReference>